<dbReference type="InterPro" id="IPR036390">
    <property type="entry name" value="WH_DNA-bd_sf"/>
</dbReference>
<organism evidence="1 2">
    <name type="scientific">Acidisarcina polymorpha</name>
    <dbReference type="NCBI Taxonomy" id="2211140"/>
    <lineage>
        <taxon>Bacteria</taxon>
        <taxon>Pseudomonadati</taxon>
        <taxon>Acidobacteriota</taxon>
        <taxon>Terriglobia</taxon>
        <taxon>Terriglobales</taxon>
        <taxon>Acidobacteriaceae</taxon>
        <taxon>Acidisarcina</taxon>
    </lineage>
</organism>
<dbReference type="EMBL" id="CP030840">
    <property type="protein sequence ID" value="AXC13095.1"/>
    <property type="molecule type" value="Genomic_DNA"/>
</dbReference>
<sequence>MTDIDLDTSLERAILELLQQRGPGKTICPSDAARKVAGESWRPLMEPTRRVARRLAAAGEIVITQHGMVVDPDQAKGAIRLRRK</sequence>
<dbReference type="OrthoDB" id="34459at2"/>
<evidence type="ECO:0008006" key="3">
    <source>
        <dbReference type="Google" id="ProtNLM"/>
    </source>
</evidence>
<name>A0A2Z5G390_9BACT</name>
<evidence type="ECO:0000313" key="1">
    <source>
        <dbReference type="EMBL" id="AXC13095.1"/>
    </source>
</evidence>
<dbReference type="RefSeq" id="WP_114208173.1">
    <property type="nucleotide sequence ID" value="NZ_CP030840.1"/>
</dbReference>
<dbReference type="Pfam" id="PF11625">
    <property type="entry name" value="DUF3253"/>
    <property type="match status" value="1"/>
</dbReference>
<dbReference type="InterPro" id="IPR036388">
    <property type="entry name" value="WH-like_DNA-bd_sf"/>
</dbReference>
<dbReference type="SUPFAM" id="SSF46785">
    <property type="entry name" value="Winged helix' DNA-binding domain"/>
    <property type="match status" value="1"/>
</dbReference>
<evidence type="ECO:0000313" key="2">
    <source>
        <dbReference type="Proteomes" id="UP000253606"/>
    </source>
</evidence>
<dbReference type="InterPro" id="IPR021660">
    <property type="entry name" value="DUF3253"/>
</dbReference>
<dbReference type="AlphaFoldDB" id="A0A2Z5G390"/>
<dbReference type="KEGG" id="abas:ACPOL_3816"/>
<reference evidence="1 2" key="1">
    <citation type="journal article" date="2018" name="Front. Microbiol.">
        <title>Hydrolytic Capabilities as a Key to Environmental Success: Chitinolytic and Cellulolytic Acidobacteria From Acidic Sub-arctic Soils and Boreal Peatlands.</title>
        <authorList>
            <person name="Belova S.E."/>
            <person name="Ravin N.V."/>
            <person name="Pankratov T.A."/>
            <person name="Rakitin A.L."/>
            <person name="Ivanova A.A."/>
            <person name="Beletsky A.V."/>
            <person name="Mardanov A.V."/>
            <person name="Sinninghe Damste J.S."/>
            <person name="Dedysh S.N."/>
        </authorList>
    </citation>
    <scope>NUCLEOTIDE SEQUENCE [LARGE SCALE GENOMIC DNA]</scope>
    <source>
        <strain evidence="1 2">SBC82</strain>
    </source>
</reference>
<keyword evidence="2" id="KW-1185">Reference proteome</keyword>
<gene>
    <name evidence="1" type="ORF">ACPOL_3816</name>
</gene>
<dbReference type="Proteomes" id="UP000253606">
    <property type="component" value="Chromosome"/>
</dbReference>
<dbReference type="Gene3D" id="1.10.10.10">
    <property type="entry name" value="Winged helix-like DNA-binding domain superfamily/Winged helix DNA-binding domain"/>
    <property type="match status" value="1"/>
</dbReference>
<proteinExistence type="predicted"/>
<accession>A0A2Z5G390</accession>
<protein>
    <recommendedName>
        <fullName evidence="3">S-adenosylmethionine tRNA ribosyltransferase</fullName>
    </recommendedName>
</protein>